<dbReference type="SUPFAM" id="SSF88723">
    <property type="entry name" value="PIN domain-like"/>
    <property type="match status" value="1"/>
</dbReference>
<evidence type="ECO:0000256" key="2">
    <source>
        <dbReference type="ARBA" id="ARBA00022722"/>
    </source>
</evidence>
<dbReference type="Proteomes" id="UP000276588">
    <property type="component" value="Unassembled WGS sequence"/>
</dbReference>
<evidence type="ECO:0000256" key="3">
    <source>
        <dbReference type="ARBA" id="ARBA00022723"/>
    </source>
</evidence>
<comment type="caution">
    <text evidence="8">The sequence shown here is derived from an EMBL/GenBank/DDBJ whole genome shotgun (WGS) entry which is preliminary data.</text>
</comment>
<dbReference type="RefSeq" id="WP_120103658.1">
    <property type="nucleotide sequence ID" value="NZ_QKNY01000018.1"/>
</dbReference>
<keyword evidence="3" id="KW-0479">Metal-binding</keyword>
<evidence type="ECO:0000313" key="9">
    <source>
        <dbReference type="Proteomes" id="UP000276588"/>
    </source>
</evidence>
<evidence type="ECO:0000256" key="4">
    <source>
        <dbReference type="ARBA" id="ARBA00022801"/>
    </source>
</evidence>
<proteinExistence type="inferred from homology"/>
<dbReference type="InterPro" id="IPR050556">
    <property type="entry name" value="Type_II_TA_system_RNase"/>
</dbReference>
<dbReference type="OrthoDB" id="38049at2157"/>
<dbReference type="Gene3D" id="3.40.50.1010">
    <property type="entry name" value="5'-nuclease"/>
    <property type="match status" value="1"/>
</dbReference>
<dbReference type="GO" id="GO:0016787">
    <property type="term" value="F:hydrolase activity"/>
    <property type="evidence" value="ECO:0007669"/>
    <property type="project" value="UniProtKB-KW"/>
</dbReference>
<dbReference type="CDD" id="cd09881">
    <property type="entry name" value="PIN_VapC4-5_FitB-like"/>
    <property type="match status" value="1"/>
</dbReference>
<gene>
    <name evidence="8" type="ORF">DM826_11965</name>
</gene>
<dbReference type="PANTHER" id="PTHR33653:SF1">
    <property type="entry name" value="RIBONUCLEASE VAPC2"/>
    <property type="match status" value="1"/>
</dbReference>
<protein>
    <submittedName>
        <fullName evidence="8">Type II toxin-antitoxin system VapC family toxin</fullName>
    </submittedName>
</protein>
<dbReference type="GO" id="GO:0004518">
    <property type="term" value="F:nuclease activity"/>
    <property type="evidence" value="ECO:0007669"/>
    <property type="project" value="UniProtKB-KW"/>
</dbReference>
<dbReference type="GO" id="GO:0046872">
    <property type="term" value="F:metal ion binding"/>
    <property type="evidence" value="ECO:0007669"/>
    <property type="project" value="UniProtKB-KW"/>
</dbReference>
<reference evidence="8 9" key="1">
    <citation type="submission" date="2018-06" db="EMBL/GenBank/DDBJ databases">
        <title>Halonotius sp. F13-13 a new haloarchaeeon isolated from a solar saltern from Isla Cristina, Huelva, Spain.</title>
        <authorList>
            <person name="Duran-Viseras A."/>
            <person name="Sanchez-Porro C."/>
            <person name="Ventosa A."/>
        </authorList>
    </citation>
    <scope>NUCLEOTIDE SEQUENCE [LARGE SCALE GENOMIC DNA]</scope>
    <source>
        <strain evidence="8 9">F13-13</strain>
    </source>
</reference>
<evidence type="ECO:0000313" key="8">
    <source>
        <dbReference type="EMBL" id="RJX42349.1"/>
    </source>
</evidence>
<comment type="cofactor">
    <cofactor evidence="1">
        <name>Mg(2+)</name>
        <dbReference type="ChEBI" id="CHEBI:18420"/>
    </cofactor>
</comment>
<dbReference type="EMBL" id="QKNY01000018">
    <property type="protein sequence ID" value="RJX42349.1"/>
    <property type="molecule type" value="Genomic_DNA"/>
</dbReference>
<organism evidence="8 9">
    <name type="scientific">Halonotius aquaticus</name>
    <dbReference type="NCBI Taxonomy" id="2216978"/>
    <lineage>
        <taxon>Archaea</taxon>
        <taxon>Methanobacteriati</taxon>
        <taxon>Methanobacteriota</taxon>
        <taxon>Stenosarchaea group</taxon>
        <taxon>Halobacteria</taxon>
        <taxon>Halobacteriales</taxon>
        <taxon>Haloferacaceae</taxon>
        <taxon>Halonotius</taxon>
    </lineage>
</organism>
<evidence type="ECO:0000256" key="6">
    <source>
        <dbReference type="ARBA" id="ARBA00038093"/>
    </source>
</evidence>
<dbReference type="AlphaFoldDB" id="A0A3A6PLL8"/>
<name>A0A3A6PLL8_9EURY</name>
<evidence type="ECO:0000256" key="1">
    <source>
        <dbReference type="ARBA" id="ARBA00001946"/>
    </source>
</evidence>
<keyword evidence="4" id="KW-0378">Hydrolase</keyword>
<accession>A0A3A6PLL8</accession>
<dbReference type="Pfam" id="PF01850">
    <property type="entry name" value="PIN"/>
    <property type="match status" value="1"/>
</dbReference>
<keyword evidence="9" id="KW-1185">Reference proteome</keyword>
<dbReference type="InterPro" id="IPR029060">
    <property type="entry name" value="PIN-like_dom_sf"/>
</dbReference>
<keyword evidence="2" id="KW-0540">Nuclease</keyword>
<evidence type="ECO:0000256" key="5">
    <source>
        <dbReference type="ARBA" id="ARBA00022842"/>
    </source>
</evidence>
<dbReference type="InterPro" id="IPR002716">
    <property type="entry name" value="PIN_dom"/>
</dbReference>
<dbReference type="PANTHER" id="PTHR33653">
    <property type="entry name" value="RIBONUCLEASE VAPC2"/>
    <property type="match status" value="1"/>
</dbReference>
<keyword evidence="5" id="KW-0460">Magnesium</keyword>
<evidence type="ECO:0000259" key="7">
    <source>
        <dbReference type="Pfam" id="PF01850"/>
    </source>
</evidence>
<feature type="domain" description="PIN" evidence="7">
    <location>
        <begin position="3"/>
        <end position="128"/>
    </location>
</feature>
<comment type="similarity">
    <text evidence="6">Belongs to the PINc/VapC protein family.</text>
</comment>
<sequence>MKLLDTSVVVGIDRGGVDDKVATLDEQGRHLLSMVTVTELQLGVELQYDPGTDAYREAQDKLTRLLARFDIHPISRPIATTAAQIIGSLKQQGRPLDDLHDVYIAATARTQQLPVVTANVDDFERIDDVEIVDWETF</sequence>